<evidence type="ECO:0000313" key="2">
    <source>
        <dbReference type="Proteomes" id="UP000790709"/>
    </source>
</evidence>
<protein>
    <submittedName>
        <fullName evidence="1">Uncharacterized protein</fullName>
    </submittedName>
</protein>
<name>A0ACB8B860_9AGAM</name>
<proteinExistence type="predicted"/>
<keyword evidence="2" id="KW-1185">Reference proteome</keyword>
<accession>A0ACB8B860</accession>
<gene>
    <name evidence="1" type="ORF">BV22DRAFT_1038704</name>
</gene>
<dbReference type="Proteomes" id="UP000790709">
    <property type="component" value="Unassembled WGS sequence"/>
</dbReference>
<evidence type="ECO:0000313" key="1">
    <source>
        <dbReference type="EMBL" id="KAH7921391.1"/>
    </source>
</evidence>
<dbReference type="EMBL" id="MU266528">
    <property type="protein sequence ID" value="KAH7921391.1"/>
    <property type="molecule type" value="Genomic_DNA"/>
</dbReference>
<organism evidence="1 2">
    <name type="scientific">Leucogyrophana mollusca</name>
    <dbReference type="NCBI Taxonomy" id="85980"/>
    <lineage>
        <taxon>Eukaryota</taxon>
        <taxon>Fungi</taxon>
        <taxon>Dikarya</taxon>
        <taxon>Basidiomycota</taxon>
        <taxon>Agaricomycotina</taxon>
        <taxon>Agaricomycetes</taxon>
        <taxon>Agaricomycetidae</taxon>
        <taxon>Boletales</taxon>
        <taxon>Boletales incertae sedis</taxon>
        <taxon>Leucogyrophana</taxon>
    </lineage>
</organism>
<comment type="caution">
    <text evidence="1">The sequence shown here is derived from an EMBL/GenBank/DDBJ whole genome shotgun (WGS) entry which is preliminary data.</text>
</comment>
<sequence>MLFPKGPRFVPDKVSDVPGPNAYNIPTDSLDTYKRGAFLEKTDRFSKEKQSEVPGPGTHDTDTKPPAKPTATSAKPPSTDRYAIILRRLEELEKVHADDKKSHHLELERSKFELARLQKANTDQSERIDKLKKQNDAYDLRLQEYKRSSVADQSELKDLRAKVRRAEHENAQFAGKQTETAEAKKALQSLETKRKEDVREREKKIADLERTLATERKKREMLEGCLQEVKGKADGEVQKARESAQNLQSLVDAAQSEASEVRRTLMSWQTAAESQEEELVQQLEQCRSTLARVAEDYGRLASSTVAVSKHVLLKHEHATLQLRFVRLERKLANSEGQVIELANLVRYTKEDNTVLQQRIHDVEEEAAFYMHMLEKQKCDYSTDLHPAVLLESLGKEADLAEKEMIDSQRRALESLVGQYAATCDLYRLTLDDLLVQYSINDKALCLERTISKDQADNLCRVTSDRDAFCSELQSARTELSGLQQSLVDTQVALQQSTEAHNALEQRSAEQKARLQEETFKHKDALQKEREIVQKLTAAARMSKTAEEALQAEVEQLNMELTDVSRFQEAYYSLVDETEALLARNDLAEEEAERLSRFNAEILGHNNPAQRIMYVDRIRRELADVKQKLLVCTRERDTVTAANDDLRQELGMYTSAMIPIDSKPRTGLTRITRPPLGSQNLNVTSQTRPPSTNHNGGSKLDTVSAGSKLPLETIPGDMTLDEIM</sequence>
<reference evidence="1" key="1">
    <citation type="journal article" date="2021" name="New Phytol.">
        <title>Evolutionary innovations through gain and loss of genes in the ectomycorrhizal Boletales.</title>
        <authorList>
            <person name="Wu G."/>
            <person name="Miyauchi S."/>
            <person name="Morin E."/>
            <person name="Kuo A."/>
            <person name="Drula E."/>
            <person name="Varga T."/>
            <person name="Kohler A."/>
            <person name="Feng B."/>
            <person name="Cao Y."/>
            <person name="Lipzen A."/>
            <person name="Daum C."/>
            <person name="Hundley H."/>
            <person name="Pangilinan J."/>
            <person name="Johnson J."/>
            <person name="Barry K."/>
            <person name="LaButti K."/>
            <person name="Ng V."/>
            <person name="Ahrendt S."/>
            <person name="Min B."/>
            <person name="Choi I.G."/>
            <person name="Park H."/>
            <person name="Plett J.M."/>
            <person name="Magnuson J."/>
            <person name="Spatafora J.W."/>
            <person name="Nagy L.G."/>
            <person name="Henrissat B."/>
            <person name="Grigoriev I.V."/>
            <person name="Yang Z.L."/>
            <person name="Xu J."/>
            <person name="Martin F.M."/>
        </authorList>
    </citation>
    <scope>NUCLEOTIDE SEQUENCE</scope>
    <source>
        <strain evidence="1">KUC20120723A-06</strain>
    </source>
</reference>